<name>A0ABP7G2S8_9ACTN</name>
<organism evidence="2 3">
    <name type="scientific">Streptomyces tremellae</name>
    <dbReference type="NCBI Taxonomy" id="1124239"/>
    <lineage>
        <taxon>Bacteria</taxon>
        <taxon>Bacillati</taxon>
        <taxon>Actinomycetota</taxon>
        <taxon>Actinomycetes</taxon>
        <taxon>Kitasatosporales</taxon>
        <taxon>Streptomycetaceae</taxon>
        <taxon>Streptomyces</taxon>
    </lineage>
</organism>
<dbReference type="RefSeq" id="WP_345653336.1">
    <property type="nucleotide sequence ID" value="NZ_BAABEP010000059.1"/>
</dbReference>
<evidence type="ECO:0000256" key="1">
    <source>
        <dbReference type="SAM" id="Phobius"/>
    </source>
</evidence>
<protein>
    <recommendedName>
        <fullName evidence="4">YtkA-like domain-containing protein</fullName>
    </recommendedName>
</protein>
<evidence type="ECO:0000313" key="3">
    <source>
        <dbReference type="Proteomes" id="UP001499884"/>
    </source>
</evidence>
<dbReference type="Proteomes" id="UP001499884">
    <property type="component" value="Unassembled WGS sequence"/>
</dbReference>
<sequence>MSTPAPAPTLRLLYTGAVVLPALVLALLAAVLVPSWTDEAVSLTGGSATEVVTLTVDRPRAGATDVAVRLAPRPGQRDEPPATVTLQAVLPTTGHAAPATTAHLLAPGTYTAAVHLMMPGRWTFHVTLDRAAGTDQFDFPLAVSG</sequence>
<reference evidence="3" key="1">
    <citation type="journal article" date="2019" name="Int. J. Syst. Evol. Microbiol.">
        <title>The Global Catalogue of Microorganisms (GCM) 10K type strain sequencing project: providing services to taxonomists for standard genome sequencing and annotation.</title>
        <authorList>
            <consortium name="The Broad Institute Genomics Platform"/>
            <consortium name="The Broad Institute Genome Sequencing Center for Infectious Disease"/>
            <person name="Wu L."/>
            <person name="Ma J."/>
        </authorList>
    </citation>
    <scope>NUCLEOTIDE SEQUENCE [LARGE SCALE GENOMIC DNA]</scope>
    <source>
        <strain evidence="3">JCM 30846</strain>
    </source>
</reference>
<keyword evidence="1" id="KW-0812">Transmembrane</keyword>
<keyword evidence="1" id="KW-1133">Transmembrane helix</keyword>
<keyword evidence="1" id="KW-0472">Membrane</keyword>
<feature type="transmembrane region" description="Helical" evidence="1">
    <location>
        <begin position="12"/>
        <end position="33"/>
    </location>
</feature>
<gene>
    <name evidence="2" type="ORF">GCM10023082_56070</name>
</gene>
<dbReference type="EMBL" id="BAABEP010000059">
    <property type="protein sequence ID" value="GAA3753292.1"/>
    <property type="molecule type" value="Genomic_DNA"/>
</dbReference>
<keyword evidence="3" id="KW-1185">Reference proteome</keyword>
<evidence type="ECO:0008006" key="4">
    <source>
        <dbReference type="Google" id="ProtNLM"/>
    </source>
</evidence>
<comment type="caution">
    <text evidence="2">The sequence shown here is derived from an EMBL/GenBank/DDBJ whole genome shotgun (WGS) entry which is preliminary data.</text>
</comment>
<accession>A0ABP7G2S8</accession>
<proteinExistence type="predicted"/>
<evidence type="ECO:0000313" key="2">
    <source>
        <dbReference type="EMBL" id="GAA3753292.1"/>
    </source>
</evidence>